<dbReference type="Proteomes" id="UP000830116">
    <property type="component" value="Chromosome"/>
</dbReference>
<evidence type="ECO:0000313" key="3">
    <source>
        <dbReference type="Proteomes" id="UP000830116"/>
    </source>
</evidence>
<dbReference type="EMBL" id="CP093442">
    <property type="protein sequence ID" value="UOF01895.1"/>
    <property type="molecule type" value="Genomic_DNA"/>
</dbReference>
<dbReference type="InterPro" id="IPR010648">
    <property type="entry name" value="UPF0270"/>
</dbReference>
<protein>
    <submittedName>
        <fullName evidence="2">YheU family protein</fullName>
    </submittedName>
</protein>
<organism evidence="2 3">
    <name type="scientific">Bdellovibrio reynosensis</name>
    <dbReference type="NCBI Taxonomy" id="2835041"/>
    <lineage>
        <taxon>Bacteria</taxon>
        <taxon>Pseudomonadati</taxon>
        <taxon>Bdellovibrionota</taxon>
        <taxon>Bdellovibrionia</taxon>
        <taxon>Bdellovibrionales</taxon>
        <taxon>Pseudobdellovibrionaceae</taxon>
        <taxon>Bdellovibrio</taxon>
    </lineage>
</organism>
<name>A0ABY4CAD6_9BACT</name>
<evidence type="ECO:0000256" key="1">
    <source>
        <dbReference type="ARBA" id="ARBA00006450"/>
    </source>
</evidence>
<dbReference type="RefSeq" id="WP_243538515.1">
    <property type="nucleotide sequence ID" value="NZ_CP093442.1"/>
</dbReference>
<dbReference type="Gene3D" id="1.10.10.610">
    <property type="entry name" value="YehU-like"/>
    <property type="match status" value="1"/>
</dbReference>
<reference evidence="2" key="1">
    <citation type="submission" date="2022-03" db="EMBL/GenBank/DDBJ databases">
        <title>Genome Identification and Characterization of new species Bdellovibrio reynosense LBG001 sp. nov. from a Mexico soil sample.</title>
        <authorList>
            <person name="Camilli A."/>
            <person name="Ajao Y."/>
            <person name="Guo X."/>
        </authorList>
    </citation>
    <scope>NUCLEOTIDE SEQUENCE</scope>
    <source>
        <strain evidence="2">LBG001</strain>
    </source>
</reference>
<accession>A0ABY4CAD6</accession>
<comment type="similarity">
    <text evidence="1">Belongs to the UPF0270 family.</text>
</comment>
<dbReference type="SUPFAM" id="SSF118001">
    <property type="entry name" value="YehU-like"/>
    <property type="match status" value="1"/>
</dbReference>
<dbReference type="InterPro" id="IPR036685">
    <property type="entry name" value="YehU-like_sf"/>
</dbReference>
<dbReference type="Pfam" id="PF06794">
    <property type="entry name" value="UPF0270"/>
    <property type="match status" value="1"/>
</dbReference>
<keyword evidence="3" id="KW-1185">Reference proteome</keyword>
<gene>
    <name evidence="2" type="ORF">MNR06_02865</name>
</gene>
<proteinExistence type="inferred from homology"/>
<sequence length="85" mass="9580">MASDKKIGVSNFVEIPMSALSDSILTGFIENFVRHQYPSVPESILIQKAIEVRADLQNLELRIYFDLSDDTVHLVRAAKAYKKAL</sequence>
<evidence type="ECO:0000313" key="2">
    <source>
        <dbReference type="EMBL" id="UOF01895.1"/>
    </source>
</evidence>